<keyword evidence="3" id="KW-1185">Reference proteome</keyword>
<evidence type="ECO:0000313" key="3">
    <source>
        <dbReference type="Proteomes" id="UP001459277"/>
    </source>
</evidence>
<comment type="caution">
    <text evidence="2">The sequence shown here is derived from an EMBL/GenBank/DDBJ whole genome shotgun (WGS) entry which is preliminary data.</text>
</comment>
<feature type="compositionally biased region" description="Acidic residues" evidence="1">
    <location>
        <begin position="193"/>
        <end position="211"/>
    </location>
</feature>
<evidence type="ECO:0008006" key="4">
    <source>
        <dbReference type="Google" id="ProtNLM"/>
    </source>
</evidence>
<proteinExistence type="predicted"/>
<evidence type="ECO:0000256" key="1">
    <source>
        <dbReference type="SAM" id="MobiDB-lite"/>
    </source>
</evidence>
<evidence type="ECO:0000313" key="2">
    <source>
        <dbReference type="EMBL" id="KAK9984058.1"/>
    </source>
</evidence>
<dbReference type="EMBL" id="JAZDWU010000012">
    <property type="protein sequence ID" value="KAK9984058.1"/>
    <property type="molecule type" value="Genomic_DNA"/>
</dbReference>
<reference evidence="2 3" key="1">
    <citation type="submission" date="2024-01" db="EMBL/GenBank/DDBJ databases">
        <title>A telomere-to-telomere, gap-free genome of sweet tea (Lithocarpus litseifolius).</title>
        <authorList>
            <person name="Zhou J."/>
        </authorList>
    </citation>
    <scope>NUCLEOTIDE SEQUENCE [LARGE SCALE GENOMIC DNA]</scope>
    <source>
        <strain evidence="2">Zhou-2022a</strain>
        <tissue evidence="2">Leaf</tissue>
    </source>
</reference>
<protein>
    <recommendedName>
        <fullName evidence="4">Transcription factor Iwr1 domain-containing protein</fullName>
    </recommendedName>
</protein>
<accession>A0AAW2BF47</accession>
<dbReference type="Proteomes" id="UP001459277">
    <property type="component" value="Unassembled WGS sequence"/>
</dbReference>
<gene>
    <name evidence="2" type="ORF">SO802_033583</name>
</gene>
<organism evidence="2 3">
    <name type="scientific">Lithocarpus litseifolius</name>
    <dbReference type="NCBI Taxonomy" id="425828"/>
    <lineage>
        <taxon>Eukaryota</taxon>
        <taxon>Viridiplantae</taxon>
        <taxon>Streptophyta</taxon>
        <taxon>Embryophyta</taxon>
        <taxon>Tracheophyta</taxon>
        <taxon>Spermatophyta</taxon>
        <taxon>Magnoliopsida</taxon>
        <taxon>eudicotyledons</taxon>
        <taxon>Gunneridae</taxon>
        <taxon>Pentapetalae</taxon>
        <taxon>rosids</taxon>
        <taxon>fabids</taxon>
        <taxon>Fagales</taxon>
        <taxon>Fagaceae</taxon>
        <taxon>Lithocarpus</taxon>
    </lineage>
</organism>
<sequence length="236" mass="26991">MEFSSFAHAGVLYPQETTIAADVSDSLQKKLNVSSPASSIQQQQQSLDTSIEPMAPKEVARYYASSDLVSTCCAGLIRQIANSGLDQDKVAQDFRDIKRPTVSPQNDGCTVPIIRLIHYEDNSYALKWILFVNEEMNDPRTMLAEPEDIEADKEERRINGCYDYFDDEDDDEECYEIDENYVEDADEDYVEDADADMEGDNPENLEEEDSYIDFSKKYDDYADEYKPDKSDFQYLG</sequence>
<dbReference type="AlphaFoldDB" id="A0AAW2BF47"/>
<name>A0AAW2BF47_9ROSI</name>
<feature type="region of interest" description="Disordered" evidence="1">
    <location>
        <begin position="193"/>
        <end position="212"/>
    </location>
</feature>